<evidence type="ECO:0008006" key="3">
    <source>
        <dbReference type="Google" id="ProtNLM"/>
    </source>
</evidence>
<dbReference type="Proteomes" id="UP000179233">
    <property type="component" value="Unassembled WGS sequence"/>
</dbReference>
<dbReference type="AlphaFoldDB" id="A0A1G1VSM2"/>
<evidence type="ECO:0000313" key="1">
    <source>
        <dbReference type="EMBL" id="OGY18324.1"/>
    </source>
</evidence>
<accession>A0A1G1VSM2</accession>
<evidence type="ECO:0000313" key="2">
    <source>
        <dbReference type="Proteomes" id="UP000179233"/>
    </source>
</evidence>
<gene>
    <name evidence="1" type="ORF">A2786_02290</name>
</gene>
<name>A0A1G1VSM2_9BACT</name>
<reference evidence="1 2" key="1">
    <citation type="journal article" date="2016" name="Nat. Commun.">
        <title>Thousands of microbial genomes shed light on interconnected biogeochemical processes in an aquifer system.</title>
        <authorList>
            <person name="Anantharaman K."/>
            <person name="Brown C.T."/>
            <person name="Hug L.A."/>
            <person name="Sharon I."/>
            <person name="Castelle C.J."/>
            <person name="Probst A.J."/>
            <person name="Thomas B.C."/>
            <person name="Singh A."/>
            <person name="Wilkins M.J."/>
            <person name="Karaoz U."/>
            <person name="Brodie E.L."/>
            <person name="Williams K.H."/>
            <person name="Hubbard S.S."/>
            <person name="Banfield J.F."/>
        </authorList>
    </citation>
    <scope>NUCLEOTIDE SEQUENCE [LARGE SCALE GENOMIC DNA]</scope>
</reference>
<sequence>MGKISERGYTMMELIMVVGIVALLSLTATALLLASLSGTGKASALAVVKQNGDFAIGVIERLVRDGMGVSCTTVAGFDELTVTDANGTTTFKVENDTSLVPAVPRIASNSASFPQNYLTSEKIQASNFQCTHAAGSDGVPDVVFASFHLTVGNPGVDRPSDVAQDTFETRVSLRTY</sequence>
<dbReference type="InterPro" id="IPR012902">
    <property type="entry name" value="N_methyl_site"/>
</dbReference>
<organism evidence="1 2">
    <name type="scientific">Candidatus Chisholmbacteria bacterium RIFCSPHIGHO2_01_FULL_52_32</name>
    <dbReference type="NCBI Taxonomy" id="1797591"/>
    <lineage>
        <taxon>Bacteria</taxon>
        <taxon>Candidatus Chisholmiibacteriota</taxon>
    </lineage>
</organism>
<dbReference type="NCBIfam" id="TIGR02532">
    <property type="entry name" value="IV_pilin_GFxxxE"/>
    <property type="match status" value="1"/>
</dbReference>
<protein>
    <recommendedName>
        <fullName evidence="3">Prepilin-type N-terminal cleavage/methylation domain-containing protein</fullName>
    </recommendedName>
</protein>
<proteinExistence type="predicted"/>
<dbReference type="EMBL" id="MHCJ01000003">
    <property type="protein sequence ID" value="OGY18324.1"/>
    <property type="molecule type" value="Genomic_DNA"/>
</dbReference>
<comment type="caution">
    <text evidence="1">The sequence shown here is derived from an EMBL/GenBank/DDBJ whole genome shotgun (WGS) entry which is preliminary data.</text>
</comment>